<protein>
    <submittedName>
        <fullName evidence="2">Anacyclamide/piricyclamide family prenylated cyclic peptide</fullName>
    </submittedName>
</protein>
<dbReference type="InterPro" id="IPR031036">
    <property type="entry name" value="Pren_cyc_PirE"/>
</dbReference>
<comment type="caution">
    <text evidence="2">The sequence shown here is derived from an EMBL/GenBank/DDBJ whole genome shotgun (WGS) entry which is preliminary data.</text>
</comment>
<dbReference type="EMBL" id="QQWC01000005">
    <property type="protein sequence ID" value="REJ40474.1"/>
    <property type="molecule type" value="Genomic_DNA"/>
</dbReference>
<proteinExistence type="predicted"/>
<dbReference type="Pfam" id="PF19158">
    <property type="entry name" value="DUF5840"/>
    <property type="match status" value="1"/>
</dbReference>
<dbReference type="NCBIfam" id="TIGR04446">
    <property type="entry name" value="pren_cyc_PirE"/>
    <property type="match status" value="1"/>
</dbReference>
<evidence type="ECO:0000313" key="3">
    <source>
        <dbReference type="Proteomes" id="UP000256873"/>
    </source>
</evidence>
<gene>
    <name evidence="2" type="ORF">DWQ54_19500</name>
</gene>
<name>A0A3E0KZF5_9CHRO</name>
<sequence length="50" mass="5420">MKTKKLTPRNAAPVQRENTATVSRDGNAIIPHFTFPPFPPIGPFAGDDAE</sequence>
<dbReference type="Proteomes" id="UP000256873">
    <property type="component" value="Unassembled WGS sequence"/>
</dbReference>
<organism evidence="2 3">
    <name type="scientific">Microcystis flos-aquae TF09</name>
    <dbReference type="NCBI Taxonomy" id="2060473"/>
    <lineage>
        <taxon>Bacteria</taxon>
        <taxon>Bacillati</taxon>
        <taxon>Cyanobacteriota</taxon>
        <taxon>Cyanophyceae</taxon>
        <taxon>Oscillatoriophycideae</taxon>
        <taxon>Chroococcales</taxon>
        <taxon>Microcystaceae</taxon>
        <taxon>Microcystis</taxon>
    </lineage>
</organism>
<evidence type="ECO:0000313" key="2">
    <source>
        <dbReference type="EMBL" id="REJ40474.1"/>
    </source>
</evidence>
<dbReference type="AlphaFoldDB" id="A0A3E0KZF5"/>
<evidence type="ECO:0000256" key="1">
    <source>
        <dbReference type="SAM" id="MobiDB-lite"/>
    </source>
</evidence>
<accession>A0A3E0KZF5</accession>
<reference evidence="2 3" key="1">
    <citation type="submission" date="2017-10" db="EMBL/GenBank/DDBJ databases">
        <title>A large-scale comparative metagenomic study reveals the eutrophication-driven functional interactions in six Microcystis-epibionts communities.</title>
        <authorList>
            <person name="Li Q."/>
            <person name="Lin F."/>
        </authorList>
    </citation>
    <scope>NUCLEOTIDE SEQUENCE [LARGE SCALE GENOMIC DNA]</scope>
    <source>
        <strain evidence="2">TF09</strain>
    </source>
</reference>
<feature type="region of interest" description="Disordered" evidence="1">
    <location>
        <begin position="1"/>
        <end position="25"/>
    </location>
</feature>